<evidence type="ECO:0000256" key="2">
    <source>
        <dbReference type="ARBA" id="ARBA00012961"/>
    </source>
</evidence>
<evidence type="ECO:0000256" key="3">
    <source>
        <dbReference type="ARBA" id="ARBA00016296"/>
    </source>
</evidence>
<dbReference type="CDD" id="cd00071">
    <property type="entry name" value="GMPK"/>
    <property type="match status" value="1"/>
</dbReference>
<dbReference type="SUPFAM" id="SSF52540">
    <property type="entry name" value="P-loop containing nucleoside triphosphate hydrolases"/>
    <property type="match status" value="1"/>
</dbReference>
<dbReference type="SMART" id="SM00072">
    <property type="entry name" value="GuKc"/>
    <property type="match status" value="1"/>
</dbReference>
<dbReference type="Pfam" id="PF00625">
    <property type="entry name" value="Guanylate_kin"/>
    <property type="match status" value="1"/>
</dbReference>
<protein>
    <recommendedName>
        <fullName evidence="3 9">Guanylate kinase</fullName>
        <ecNumber evidence="2 9">2.7.4.8</ecNumber>
    </recommendedName>
    <alternativeName>
        <fullName evidence="8 9">GMP kinase</fullName>
    </alternativeName>
</protein>
<dbReference type="Proteomes" id="UP001163726">
    <property type="component" value="Chromosome"/>
</dbReference>
<accession>A0ABY7AKR5</accession>
<dbReference type="PANTHER" id="PTHR23117:SF13">
    <property type="entry name" value="GUANYLATE KINASE"/>
    <property type="match status" value="1"/>
</dbReference>
<evidence type="ECO:0000259" key="10">
    <source>
        <dbReference type="PROSITE" id="PS50052"/>
    </source>
</evidence>
<dbReference type="RefSeq" id="WP_268074435.1">
    <property type="nucleotide sequence ID" value="NZ_CP109965.1"/>
</dbReference>
<dbReference type="EMBL" id="CP109965">
    <property type="protein sequence ID" value="WAJ70132.1"/>
    <property type="molecule type" value="Genomic_DNA"/>
</dbReference>
<keyword evidence="6 9" id="KW-0418">Kinase</keyword>
<reference evidence="11" key="1">
    <citation type="submission" date="2022-10" db="EMBL/GenBank/DDBJ databases">
        <title>Catenovulum adriacola sp. nov. isolated in the Harbour of Susak.</title>
        <authorList>
            <person name="Schoch T."/>
            <person name="Reich S.J."/>
            <person name="Stoeferle S."/>
            <person name="Flaiz M."/>
            <person name="Kazda M."/>
            <person name="Riedel C.U."/>
            <person name="Duerre P."/>
        </authorList>
    </citation>
    <scope>NUCLEOTIDE SEQUENCE</scope>
    <source>
        <strain evidence="11">TS8</strain>
    </source>
</reference>
<evidence type="ECO:0000256" key="5">
    <source>
        <dbReference type="ARBA" id="ARBA00022741"/>
    </source>
</evidence>
<sequence>MSASGTLYVISAPSGAGKSSLIKAYLKQAVAKAAVSVSHTTRSPRPGEIDGEHYHFVDHAKFEDMIEQDDFFEWAKVFDNYYGTSKAAIEQTLEQGYDVFLDIDWQGARQVKQLKPDAKSIFIAPPSQAALLTRLLNRRQDSEEVINKRMAEAHSEISHYTEFDYIIVNDEFELALSELTAILIANRCSQAKQAKKYQALFDDLLAKG</sequence>
<keyword evidence="4 9" id="KW-0808">Transferase</keyword>
<keyword evidence="5 9" id="KW-0547">Nucleotide-binding</keyword>
<dbReference type="PROSITE" id="PS00856">
    <property type="entry name" value="GUANYLATE_KINASE_1"/>
    <property type="match status" value="1"/>
</dbReference>
<dbReference type="InterPro" id="IPR008144">
    <property type="entry name" value="Guanylate_kin-like_dom"/>
</dbReference>
<keyword evidence="12" id="KW-1185">Reference proteome</keyword>
<evidence type="ECO:0000313" key="12">
    <source>
        <dbReference type="Proteomes" id="UP001163726"/>
    </source>
</evidence>
<feature type="binding site" evidence="9">
    <location>
        <begin position="12"/>
        <end position="19"/>
    </location>
    <ligand>
        <name>ATP</name>
        <dbReference type="ChEBI" id="CHEBI:30616"/>
    </ligand>
</feature>
<dbReference type="GO" id="GO:0004385">
    <property type="term" value="F:GMP kinase activity"/>
    <property type="evidence" value="ECO:0007669"/>
    <property type="project" value="UniProtKB-EC"/>
</dbReference>
<dbReference type="Gene3D" id="3.30.63.10">
    <property type="entry name" value="Guanylate Kinase phosphate binding domain"/>
    <property type="match status" value="1"/>
</dbReference>
<evidence type="ECO:0000256" key="4">
    <source>
        <dbReference type="ARBA" id="ARBA00022679"/>
    </source>
</evidence>
<evidence type="ECO:0000256" key="7">
    <source>
        <dbReference type="ARBA" id="ARBA00022840"/>
    </source>
</evidence>
<comment type="similarity">
    <text evidence="1 9">Belongs to the guanylate kinase family.</text>
</comment>
<dbReference type="NCBIfam" id="TIGR03263">
    <property type="entry name" value="guanyl_kin"/>
    <property type="match status" value="1"/>
</dbReference>
<comment type="function">
    <text evidence="9">Essential for recycling GMP and indirectly, cGMP.</text>
</comment>
<comment type="catalytic activity">
    <reaction evidence="9">
        <text>GMP + ATP = GDP + ADP</text>
        <dbReference type="Rhea" id="RHEA:20780"/>
        <dbReference type="ChEBI" id="CHEBI:30616"/>
        <dbReference type="ChEBI" id="CHEBI:58115"/>
        <dbReference type="ChEBI" id="CHEBI:58189"/>
        <dbReference type="ChEBI" id="CHEBI:456216"/>
        <dbReference type="EC" id="2.7.4.8"/>
    </reaction>
</comment>
<dbReference type="EC" id="2.7.4.8" evidence="2 9"/>
<evidence type="ECO:0000256" key="6">
    <source>
        <dbReference type="ARBA" id="ARBA00022777"/>
    </source>
</evidence>
<gene>
    <name evidence="9 11" type="primary">gmk</name>
    <name evidence="11" type="ORF">OLW01_13465</name>
</gene>
<comment type="subcellular location">
    <subcellularLocation>
        <location evidence="9">Cytoplasm</location>
    </subcellularLocation>
</comment>
<dbReference type="InterPro" id="IPR017665">
    <property type="entry name" value="Guanylate_kinase"/>
</dbReference>
<evidence type="ECO:0000256" key="9">
    <source>
        <dbReference type="HAMAP-Rule" id="MF_00328"/>
    </source>
</evidence>
<dbReference type="Gene3D" id="3.40.50.300">
    <property type="entry name" value="P-loop containing nucleotide triphosphate hydrolases"/>
    <property type="match status" value="1"/>
</dbReference>
<dbReference type="PROSITE" id="PS50052">
    <property type="entry name" value="GUANYLATE_KINASE_2"/>
    <property type="match status" value="1"/>
</dbReference>
<dbReference type="HAMAP" id="MF_00328">
    <property type="entry name" value="Guanylate_kinase"/>
    <property type="match status" value="1"/>
</dbReference>
<dbReference type="InterPro" id="IPR008145">
    <property type="entry name" value="GK/Ca_channel_bsu"/>
</dbReference>
<dbReference type="InterPro" id="IPR020590">
    <property type="entry name" value="Guanylate_kinase_CS"/>
</dbReference>
<keyword evidence="7 9" id="KW-0067">ATP-binding</keyword>
<keyword evidence="9" id="KW-0963">Cytoplasm</keyword>
<dbReference type="PANTHER" id="PTHR23117">
    <property type="entry name" value="GUANYLATE KINASE-RELATED"/>
    <property type="match status" value="1"/>
</dbReference>
<feature type="domain" description="Guanylate kinase-like" evidence="10">
    <location>
        <begin position="5"/>
        <end position="184"/>
    </location>
</feature>
<name>A0ABY7AKR5_9ALTE</name>
<evidence type="ECO:0000256" key="8">
    <source>
        <dbReference type="ARBA" id="ARBA00030128"/>
    </source>
</evidence>
<proteinExistence type="inferred from homology"/>
<dbReference type="InterPro" id="IPR027417">
    <property type="entry name" value="P-loop_NTPase"/>
</dbReference>
<evidence type="ECO:0000256" key="1">
    <source>
        <dbReference type="ARBA" id="ARBA00005790"/>
    </source>
</evidence>
<organism evidence="11 12">
    <name type="scientific">Catenovulum adriaticum</name>
    <dbReference type="NCBI Taxonomy" id="2984846"/>
    <lineage>
        <taxon>Bacteria</taxon>
        <taxon>Pseudomonadati</taxon>
        <taxon>Pseudomonadota</taxon>
        <taxon>Gammaproteobacteria</taxon>
        <taxon>Alteromonadales</taxon>
        <taxon>Alteromonadaceae</taxon>
        <taxon>Catenovulum</taxon>
    </lineage>
</organism>
<evidence type="ECO:0000313" key="11">
    <source>
        <dbReference type="EMBL" id="WAJ70132.1"/>
    </source>
</evidence>